<dbReference type="EMBL" id="JABBWM010000011">
    <property type="protein sequence ID" value="KAG2113756.1"/>
    <property type="molecule type" value="Genomic_DNA"/>
</dbReference>
<accession>A0A9P7JX46</accession>
<dbReference type="AlphaFoldDB" id="A0A9P7JX46"/>
<sequence>MISQSSSNSPYRLLCLSLLFIYTHPLLPLSGYGLNYSIPSPAVHMRRTEKPMPEHPFPHHLDTPPHYGSIGECQTTGDHSERCSM</sequence>
<name>A0A9P7JX46_9AGAM</name>
<gene>
    <name evidence="2" type="ORF">F5147DRAFT_679617</name>
</gene>
<feature type="signal peptide" evidence="1">
    <location>
        <begin position="1"/>
        <end position="28"/>
    </location>
</feature>
<keyword evidence="1" id="KW-0732">Signal</keyword>
<evidence type="ECO:0000256" key="1">
    <source>
        <dbReference type="SAM" id="SignalP"/>
    </source>
</evidence>
<dbReference type="Proteomes" id="UP000823399">
    <property type="component" value="Unassembled WGS sequence"/>
</dbReference>
<evidence type="ECO:0008006" key="4">
    <source>
        <dbReference type="Google" id="ProtNLM"/>
    </source>
</evidence>
<organism evidence="2 3">
    <name type="scientific">Suillus discolor</name>
    <dbReference type="NCBI Taxonomy" id="1912936"/>
    <lineage>
        <taxon>Eukaryota</taxon>
        <taxon>Fungi</taxon>
        <taxon>Dikarya</taxon>
        <taxon>Basidiomycota</taxon>
        <taxon>Agaricomycotina</taxon>
        <taxon>Agaricomycetes</taxon>
        <taxon>Agaricomycetidae</taxon>
        <taxon>Boletales</taxon>
        <taxon>Suillineae</taxon>
        <taxon>Suillaceae</taxon>
        <taxon>Suillus</taxon>
    </lineage>
</organism>
<dbReference type="GeneID" id="64698521"/>
<dbReference type="RefSeq" id="XP_041296050.1">
    <property type="nucleotide sequence ID" value="XM_041436262.1"/>
</dbReference>
<evidence type="ECO:0000313" key="2">
    <source>
        <dbReference type="EMBL" id="KAG2113756.1"/>
    </source>
</evidence>
<keyword evidence="3" id="KW-1185">Reference proteome</keyword>
<proteinExistence type="predicted"/>
<reference evidence="2" key="1">
    <citation type="journal article" date="2020" name="New Phytol.">
        <title>Comparative genomics reveals dynamic genome evolution in host specialist ectomycorrhizal fungi.</title>
        <authorList>
            <person name="Lofgren L.A."/>
            <person name="Nguyen N.H."/>
            <person name="Vilgalys R."/>
            <person name="Ruytinx J."/>
            <person name="Liao H.L."/>
            <person name="Branco S."/>
            <person name="Kuo A."/>
            <person name="LaButti K."/>
            <person name="Lipzen A."/>
            <person name="Andreopoulos W."/>
            <person name="Pangilinan J."/>
            <person name="Riley R."/>
            <person name="Hundley H."/>
            <person name="Na H."/>
            <person name="Barry K."/>
            <person name="Grigoriev I.V."/>
            <person name="Stajich J.E."/>
            <person name="Kennedy P.G."/>
        </authorList>
    </citation>
    <scope>NUCLEOTIDE SEQUENCE</scope>
    <source>
        <strain evidence="2">FC423</strain>
    </source>
</reference>
<comment type="caution">
    <text evidence="2">The sequence shown here is derived from an EMBL/GenBank/DDBJ whole genome shotgun (WGS) entry which is preliminary data.</text>
</comment>
<protein>
    <recommendedName>
        <fullName evidence="4">Secreted protein</fullName>
    </recommendedName>
</protein>
<evidence type="ECO:0000313" key="3">
    <source>
        <dbReference type="Proteomes" id="UP000823399"/>
    </source>
</evidence>
<feature type="chain" id="PRO_5040512029" description="Secreted protein" evidence="1">
    <location>
        <begin position="29"/>
        <end position="85"/>
    </location>
</feature>